<dbReference type="SUPFAM" id="SSF48208">
    <property type="entry name" value="Six-hairpin glycosidases"/>
    <property type="match status" value="1"/>
</dbReference>
<protein>
    <submittedName>
        <fullName evidence="3">Sugar isomerase</fullName>
    </submittedName>
</protein>
<dbReference type="AlphaFoldDB" id="A0A0A0BBA0"/>
<dbReference type="Gene3D" id="1.50.10.10">
    <property type="match status" value="1"/>
</dbReference>
<dbReference type="PANTHER" id="PTHR15108">
    <property type="entry name" value="N-ACYLGLUCOSAMINE-2-EPIMERASE"/>
    <property type="match status" value="1"/>
</dbReference>
<dbReference type="InterPro" id="IPR010819">
    <property type="entry name" value="AGE/CE"/>
</dbReference>
<dbReference type="Proteomes" id="UP000029833">
    <property type="component" value="Unassembled WGS sequence"/>
</dbReference>
<proteinExistence type="inferred from homology"/>
<comment type="similarity">
    <text evidence="1">Belongs to the N-acylglucosamine 2-epimerase family.</text>
</comment>
<evidence type="ECO:0000313" key="3">
    <source>
        <dbReference type="EMBL" id="KGM02581.1"/>
    </source>
</evidence>
<dbReference type="STRING" id="1408250.Q760_12590"/>
<dbReference type="RefSeq" id="WP_034628316.1">
    <property type="nucleotide sequence ID" value="NZ_AXNT01000042.1"/>
</dbReference>
<reference evidence="3 4" key="1">
    <citation type="submission" date="2013-10" db="EMBL/GenBank/DDBJ databases">
        <authorList>
            <person name="Wang G."/>
            <person name="Zhuang W."/>
        </authorList>
    </citation>
    <scope>NUCLEOTIDE SEQUENCE [LARGE SCALE GENOMIC DNA]</scope>
    <source>
        <strain evidence="3 4">DSM 20118</strain>
    </source>
</reference>
<dbReference type="GO" id="GO:0016853">
    <property type="term" value="F:isomerase activity"/>
    <property type="evidence" value="ECO:0007669"/>
    <property type="project" value="UniProtKB-KW"/>
</dbReference>
<gene>
    <name evidence="3" type="ORF">Q760_12590</name>
</gene>
<comment type="caution">
    <text evidence="3">The sequence shown here is derived from an EMBL/GenBank/DDBJ whole genome shotgun (WGS) entry which is preliminary data.</text>
</comment>
<dbReference type="GO" id="GO:0005975">
    <property type="term" value="P:carbohydrate metabolic process"/>
    <property type="evidence" value="ECO:0007669"/>
    <property type="project" value="InterPro"/>
</dbReference>
<evidence type="ECO:0000256" key="1">
    <source>
        <dbReference type="ARBA" id="ARBA00008558"/>
    </source>
</evidence>
<sequence length="411" mass="45051">MTWLATPAHARWLEQETDRLLAFGGPSAVPGRGFARLDEQGAPVDGPAELWITCRMTHVYSLGVLLGRPGSGALVDHGIAALDGLFRDREHGGWFAEVGHDGPLDADKAAYPHAFVVLAASSATAAGRPGARALLDEALAVSEQHFWDDEAGMAVESWDRTFTELDAYRGVNANMHTVEAYLAAADVTGHRVWLNRAVRVVERVVHGYARENHWRIPEHFDSAWQPDLEYNADAPAHPFRPYGATIGHWLEWARLTLHARAALTARGDVAPDWMLDDAVALFDASVAEGWDVDGAPGFVYTVDWAGAPVVRERMHWVVAEGIAAAAALHAATGDERFDTWYRTWWDYAALFLLDRDGGSWWHELGTDNRVSRTVWEGKADLYHAVQATLIPRLPLTPVLAPALAAGALDLA</sequence>
<dbReference type="EMBL" id="AXNT01000042">
    <property type="protein sequence ID" value="KGM02581.1"/>
    <property type="molecule type" value="Genomic_DNA"/>
</dbReference>
<keyword evidence="2 3" id="KW-0413">Isomerase</keyword>
<organism evidence="3 4">
    <name type="scientific">Cellulomonas cellasea DSM 20118</name>
    <dbReference type="NCBI Taxonomy" id="1408250"/>
    <lineage>
        <taxon>Bacteria</taxon>
        <taxon>Bacillati</taxon>
        <taxon>Actinomycetota</taxon>
        <taxon>Actinomycetes</taxon>
        <taxon>Micrococcales</taxon>
        <taxon>Cellulomonadaceae</taxon>
        <taxon>Cellulomonas</taxon>
    </lineage>
</organism>
<dbReference type="InterPro" id="IPR008928">
    <property type="entry name" value="6-hairpin_glycosidase_sf"/>
</dbReference>
<evidence type="ECO:0000313" key="4">
    <source>
        <dbReference type="Proteomes" id="UP000029833"/>
    </source>
</evidence>
<dbReference type="Pfam" id="PF07221">
    <property type="entry name" value="GlcNAc_2-epim"/>
    <property type="match status" value="1"/>
</dbReference>
<keyword evidence="4" id="KW-1185">Reference proteome</keyword>
<dbReference type="OrthoDB" id="9806359at2"/>
<dbReference type="InterPro" id="IPR012341">
    <property type="entry name" value="6hp_glycosidase-like_sf"/>
</dbReference>
<name>A0A0A0BBA0_9CELL</name>
<evidence type="ECO:0000256" key="2">
    <source>
        <dbReference type="ARBA" id="ARBA00023235"/>
    </source>
</evidence>
<accession>A0A0A0BBA0</accession>